<accession>A0A174ZZU9</accession>
<feature type="transmembrane region" description="Helical" evidence="8">
    <location>
        <begin position="142"/>
        <end position="159"/>
    </location>
</feature>
<dbReference type="InterPro" id="IPR004761">
    <property type="entry name" value="Spore_GerAB"/>
</dbReference>
<evidence type="ECO:0000256" key="4">
    <source>
        <dbReference type="ARBA" id="ARBA00022544"/>
    </source>
</evidence>
<name>A0A174ZZU9_9FIRM</name>
<feature type="transmembrane region" description="Helical" evidence="8">
    <location>
        <begin position="325"/>
        <end position="347"/>
    </location>
</feature>
<dbReference type="STRING" id="39492.ERS852540_02603"/>
<evidence type="ECO:0000256" key="6">
    <source>
        <dbReference type="ARBA" id="ARBA00022989"/>
    </source>
</evidence>
<dbReference type="PANTHER" id="PTHR34975:SF2">
    <property type="entry name" value="SPORE GERMINATION PROTEIN A2"/>
    <property type="match status" value="1"/>
</dbReference>
<sequence length="357" mass="39212">MSRISNRQLVITFLACRLSAEMMTLSAETVLYGPDRFTAILLAKIIAALLYIPLILVTLRFKGDSPITCAFRRNKAFGAAVGVILAVTLTAAAVQTVISIQHYITDTLLNNILTISGIAVLVAVSVYGALKGLSAVTRSSVFAAAVFGLLIFLIGVTMWDKVNPDFIYPAFIEDGRYFVKCTLSEVSMNSEILIFAVITDEIRSKPHKTVLYYLPLLLVILEFLNLLYNLILGPYMSKIEYPLYIIAALSDIVIFRRLDGIDAIVWLMCGIIKTALIIYCVGRIYSVCSKRPDTKKAVVVYGAFIFMLCMVLGSDRTVYEHFRSVMSGGIHILLGGVAVPLTVLVAGRKKQSGGEKK</sequence>
<keyword evidence="5 8" id="KW-0812">Transmembrane</keyword>
<evidence type="ECO:0000256" key="3">
    <source>
        <dbReference type="ARBA" id="ARBA00022448"/>
    </source>
</evidence>
<comment type="subcellular location">
    <subcellularLocation>
        <location evidence="1">Membrane</location>
        <topology evidence="1">Multi-pass membrane protein</topology>
    </subcellularLocation>
</comment>
<protein>
    <submittedName>
        <fullName evidence="9">Spore germination protein (Amino acid permease)</fullName>
    </submittedName>
</protein>
<feature type="transmembrane region" description="Helical" evidence="8">
    <location>
        <begin position="37"/>
        <end position="57"/>
    </location>
</feature>
<feature type="transmembrane region" description="Helical" evidence="8">
    <location>
        <begin position="112"/>
        <end position="130"/>
    </location>
</feature>
<dbReference type="AlphaFoldDB" id="A0A174ZZU9"/>
<dbReference type="GO" id="GO:0016020">
    <property type="term" value="C:membrane"/>
    <property type="evidence" value="ECO:0007669"/>
    <property type="project" value="UniProtKB-SubCell"/>
</dbReference>
<keyword evidence="3" id="KW-0813">Transport</keyword>
<keyword evidence="7 8" id="KW-0472">Membrane</keyword>
<dbReference type="Pfam" id="PF03845">
    <property type="entry name" value="Spore_permease"/>
    <property type="match status" value="1"/>
</dbReference>
<gene>
    <name evidence="9" type="ORF">ERS852540_02603</name>
</gene>
<feature type="transmembrane region" description="Helical" evidence="8">
    <location>
        <begin position="241"/>
        <end position="258"/>
    </location>
</feature>
<dbReference type="EMBL" id="CZBY01000036">
    <property type="protein sequence ID" value="CUQ92794.1"/>
    <property type="molecule type" value="Genomic_DNA"/>
</dbReference>
<keyword evidence="4" id="KW-0309">Germination</keyword>
<evidence type="ECO:0000313" key="9">
    <source>
        <dbReference type="EMBL" id="CUQ92794.1"/>
    </source>
</evidence>
<feature type="transmembrane region" description="Helical" evidence="8">
    <location>
        <begin position="297"/>
        <end position="313"/>
    </location>
</feature>
<comment type="similarity">
    <text evidence="2">Belongs to the amino acid-polyamine-organocation (APC) superfamily. Spore germination protein (SGP) (TC 2.A.3.9) family.</text>
</comment>
<proteinExistence type="inferred from homology"/>
<evidence type="ECO:0000256" key="2">
    <source>
        <dbReference type="ARBA" id="ARBA00007998"/>
    </source>
</evidence>
<feature type="transmembrane region" description="Helical" evidence="8">
    <location>
        <begin position="210"/>
        <end position="229"/>
    </location>
</feature>
<dbReference type="GO" id="GO:0009847">
    <property type="term" value="P:spore germination"/>
    <property type="evidence" value="ECO:0007669"/>
    <property type="project" value="InterPro"/>
</dbReference>
<evidence type="ECO:0000256" key="5">
    <source>
        <dbReference type="ARBA" id="ARBA00022692"/>
    </source>
</evidence>
<evidence type="ECO:0000256" key="1">
    <source>
        <dbReference type="ARBA" id="ARBA00004141"/>
    </source>
</evidence>
<keyword evidence="6 8" id="KW-1133">Transmembrane helix</keyword>
<evidence type="ECO:0000256" key="8">
    <source>
        <dbReference type="SAM" id="Phobius"/>
    </source>
</evidence>
<organism evidence="9 10">
    <name type="scientific">[Eubacterium] siraeum</name>
    <dbReference type="NCBI Taxonomy" id="39492"/>
    <lineage>
        <taxon>Bacteria</taxon>
        <taxon>Bacillati</taxon>
        <taxon>Bacillota</taxon>
        <taxon>Clostridia</taxon>
        <taxon>Eubacteriales</taxon>
        <taxon>Oscillospiraceae</taxon>
        <taxon>Oscillospiraceae incertae sedis</taxon>
    </lineage>
</organism>
<evidence type="ECO:0000256" key="7">
    <source>
        <dbReference type="ARBA" id="ARBA00023136"/>
    </source>
</evidence>
<dbReference type="PANTHER" id="PTHR34975">
    <property type="entry name" value="SPORE GERMINATION PROTEIN A2"/>
    <property type="match status" value="1"/>
</dbReference>
<feature type="transmembrane region" description="Helical" evidence="8">
    <location>
        <begin position="264"/>
        <end position="285"/>
    </location>
</feature>
<dbReference type="Proteomes" id="UP000095662">
    <property type="component" value="Unassembled WGS sequence"/>
</dbReference>
<reference evidence="9 10" key="1">
    <citation type="submission" date="2015-09" db="EMBL/GenBank/DDBJ databases">
        <authorList>
            <consortium name="Pathogen Informatics"/>
        </authorList>
    </citation>
    <scope>NUCLEOTIDE SEQUENCE [LARGE SCALE GENOMIC DNA]</scope>
    <source>
        <strain evidence="9 10">2789STDY5834928</strain>
    </source>
</reference>
<feature type="transmembrane region" description="Helical" evidence="8">
    <location>
        <begin position="77"/>
        <end position="100"/>
    </location>
</feature>
<evidence type="ECO:0000313" key="10">
    <source>
        <dbReference type="Proteomes" id="UP000095662"/>
    </source>
</evidence>